<evidence type="ECO:0000256" key="3">
    <source>
        <dbReference type="ARBA" id="ARBA00023163"/>
    </source>
</evidence>
<dbReference type="SUPFAM" id="SSF46785">
    <property type="entry name" value="Winged helix' DNA-binding domain"/>
    <property type="match status" value="1"/>
</dbReference>
<dbReference type="GO" id="GO:0003700">
    <property type="term" value="F:DNA-binding transcription factor activity"/>
    <property type="evidence" value="ECO:0007669"/>
    <property type="project" value="InterPro"/>
</dbReference>
<dbReference type="InterPro" id="IPR011991">
    <property type="entry name" value="ArsR-like_HTH"/>
</dbReference>
<dbReference type="PANTHER" id="PTHR33154">
    <property type="entry name" value="TRANSCRIPTIONAL REGULATOR, ARSR FAMILY"/>
    <property type="match status" value="1"/>
</dbReference>
<evidence type="ECO:0000313" key="5">
    <source>
        <dbReference type="EMBL" id="OGY64431.1"/>
    </source>
</evidence>
<dbReference type="InterPro" id="IPR036388">
    <property type="entry name" value="WH-like_DNA-bd_sf"/>
</dbReference>
<dbReference type="CDD" id="cd00090">
    <property type="entry name" value="HTH_ARSR"/>
    <property type="match status" value="1"/>
</dbReference>
<dbReference type="InterPro" id="IPR036390">
    <property type="entry name" value="WH_DNA-bd_sf"/>
</dbReference>
<comment type="caution">
    <text evidence="5">The sequence shown here is derived from an EMBL/GenBank/DDBJ whole genome shotgun (WGS) entry which is preliminary data.</text>
</comment>
<evidence type="ECO:0000256" key="1">
    <source>
        <dbReference type="ARBA" id="ARBA00023015"/>
    </source>
</evidence>
<keyword evidence="2" id="KW-0238">DNA-binding</keyword>
<dbReference type="PROSITE" id="PS50987">
    <property type="entry name" value="HTH_ARSR_2"/>
    <property type="match status" value="1"/>
</dbReference>
<evidence type="ECO:0000313" key="6">
    <source>
        <dbReference type="Proteomes" id="UP000177960"/>
    </source>
</evidence>
<name>A0A1G1ZIS2_9BACT</name>
<dbReference type="NCBIfam" id="NF033788">
    <property type="entry name" value="HTH_metalloreg"/>
    <property type="match status" value="1"/>
</dbReference>
<proteinExistence type="predicted"/>
<dbReference type="STRING" id="1798404.A3B92_02785"/>
<keyword evidence="3" id="KW-0804">Transcription</keyword>
<dbReference type="PANTHER" id="PTHR33154:SF33">
    <property type="entry name" value="TRANSCRIPTIONAL REPRESSOR SDPR"/>
    <property type="match status" value="1"/>
</dbReference>
<dbReference type="PRINTS" id="PR00778">
    <property type="entry name" value="HTHARSR"/>
</dbReference>
<feature type="domain" description="HTH arsR-type" evidence="4">
    <location>
        <begin position="1"/>
        <end position="92"/>
    </location>
</feature>
<dbReference type="Proteomes" id="UP000177960">
    <property type="component" value="Unassembled WGS sequence"/>
</dbReference>
<dbReference type="Gene3D" id="1.10.10.10">
    <property type="entry name" value="Winged helix-like DNA-binding domain superfamily/Winged helix DNA-binding domain"/>
    <property type="match status" value="1"/>
</dbReference>
<dbReference type="AlphaFoldDB" id="A0A1G1ZIS2"/>
<dbReference type="GO" id="GO:0003677">
    <property type="term" value="F:DNA binding"/>
    <property type="evidence" value="ECO:0007669"/>
    <property type="project" value="UniProtKB-KW"/>
</dbReference>
<dbReference type="InterPro" id="IPR001845">
    <property type="entry name" value="HTH_ArsR_DNA-bd_dom"/>
</dbReference>
<dbReference type="InterPro" id="IPR051081">
    <property type="entry name" value="HTH_MetalResp_TranReg"/>
</dbReference>
<protein>
    <recommendedName>
        <fullName evidence="4">HTH arsR-type domain-containing protein</fullName>
    </recommendedName>
</protein>
<keyword evidence="1" id="KW-0805">Transcription regulation</keyword>
<organism evidence="5 6">
    <name type="scientific">Candidatus Harrisonbacteria bacterium RIFCSPHIGHO2_02_FULL_42_16</name>
    <dbReference type="NCBI Taxonomy" id="1798404"/>
    <lineage>
        <taxon>Bacteria</taxon>
        <taxon>Candidatus Harrisoniibacteriota</taxon>
    </lineage>
</organism>
<evidence type="ECO:0000256" key="2">
    <source>
        <dbReference type="ARBA" id="ARBA00023125"/>
    </source>
</evidence>
<dbReference type="Pfam" id="PF01022">
    <property type="entry name" value="HTH_5"/>
    <property type="match status" value="1"/>
</dbReference>
<sequence length="93" mass="10871">MHIKELEKLFKTLGNKRRLRIIKLLLNDGEITVSDVASIIKLSLKATSKHLLNLFNAEIVEKEQRSKNVYYKIPKHLNQPIKDLISHIHHSHE</sequence>
<dbReference type="SMART" id="SM00418">
    <property type="entry name" value="HTH_ARSR"/>
    <property type="match status" value="1"/>
</dbReference>
<accession>A0A1G1ZIS2</accession>
<dbReference type="EMBL" id="MHJG01000003">
    <property type="protein sequence ID" value="OGY64431.1"/>
    <property type="molecule type" value="Genomic_DNA"/>
</dbReference>
<gene>
    <name evidence="5" type="ORF">A3B92_02785</name>
</gene>
<reference evidence="5 6" key="1">
    <citation type="journal article" date="2016" name="Nat. Commun.">
        <title>Thousands of microbial genomes shed light on interconnected biogeochemical processes in an aquifer system.</title>
        <authorList>
            <person name="Anantharaman K."/>
            <person name="Brown C.T."/>
            <person name="Hug L.A."/>
            <person name="Sharon I."/>
            <person name="Castelle C.J."/>
            <person name="Probst A.J."/>
            <person name="Thomas B.C."/>
            <person name="Singh A."/>
            <person name="Wilkins M.J."/>
            <person name="Karaoz U."/>
            <person name="Brodie E.L."/>
            <person name="Williams K.H."/>
            <person name="Hubbard S.S."/>
            <person name="Banfield J.F."/>
        </authorList>
    </citation>
    <scope>NUCLEOTIDE SEQUENCE [LARGE SCALE GENOMIC DNA]</scope>
</reference>
<evidence type="ECO:0000259" key="4">
    <source>
        <dbReference type="PROSITE" id="PS50987"/>
    </source>
</evidence>